<evidence type="ECO:0000313" key="1">
    <source>
        <dbReference type="EMBL" id="GHA99704.1"/>
    </source>
</evidence>
<dbReference type="Proteomes" id="UP000634004">
    <property type="component" value="Unassembled WGS sequence"/>
</dbReference>
<name>A0A8J3CR50_9PROT</name>
<comment type="caution">
    <text evidence="1">The sequence shown here is derived from an EMBL/GenBank/DDBJ whole genome shotgun (WGS) entry which is preliminary data.</text>
</comment>
<evidence type="ECO:0000313" key="2">
    <source>
        <dbReference type="Proteomes" id="UP000634004"/>
    </source>
</evidence>
<reference evidence="1" key="1">
    <citation type="journal article" date="2014" name="Int. J. Syst. Evol. Microbiol.">
        <title>Complete genome sequence of Corynebacterium casei LMG S-19264T (=DSM 44701T), isolated from a smear-ripened cheese.</title>
        <authorList>
            <consortium name="US DOE Joint Genome Institute (JGI-PGF)"/>
            <person name="Walter F."/>
            <person name="Albersmeier A."/>
            <person name="Kalinowski J."/>
            <person name="Ruckert C."/>
        </authorList>
    </citation>
    <scope>NUCLEOTIDE SEQUENCE</scope>
    <source>
        <strain evidence="1">KCTC 32513</strain>
    </source>
</reference>
<protein>
    <submittedName>
        <fullName evidence="1">Uncharacterized protein</fullName>
    </submittedName>
</protein>
<gene>
    <name evidence="1" type="ORF">GCM10009069_23140</name>
</gene>
<reference evidence="1" key="2">
    <citation type="submission" date="2020-09" db="EMBL/GenBank/DDBJ databases">
        <authorList>
            <person name="Sun Q."/>
            <person name="Kim S."/>
        </authorList>
    </citation>
    <scope>NUCLEOTIDE SEQUENCE</scope>
    <source>
        <strain evidence="1">KCTC 32513</strain>
    </source>
</reference>
<proteinExistence type="predicted"/>
<dbReference type="EMBL" id="BMZH01000010">
    <property type="protein sequence ID" value="GHA99704.1"/>
    <property type="molecule type" value="Genomic_DNA"/>
</dbReference>
<sequence length="65" mass="7289">MSLKIRRRSGTRESLAARKALATKVLDAHKSGVSDVAIKFCSDPVLYDFVCRLKNIRLITKDLPD</sequence>
<dbReference type="AlphaFoldDB" id="A0A8J3CR50"/>
<keyword evidence="2" id="KW-1185">Reference proteome</keyword>
<accession>A0A8J3CR50</accession>
<organism evidence="1 2">
    <name type="scientific">Algimonas arctica</name>
    <dbReference type="NCBI Taxonomy" id="1479486"/>
    <lineage>
        <taxon>Bacteria</taxon>
        <taxon>Pseudomonadati</taxon>
        <taxon>Pseudomonadota</taxon>
        <taxon>Alphaproteobacteria</taxon>
        <taxon>Maricaulales</taxon>
        <taxon>Robiginitomaculaceae</taxon>
        <taxon>Algimonas</taxon>
    </lineage>
</organism>